<dbReference type="PANTHER" id="PTHR11673">
    <property type="entry name" value="TRANSLATION INITIATION FACTOR 5A FAMILY MEMBER"/>
    <property type="match status" value="1"/>
</dbReference>
<dbReference type="GO" id="GO:0003746">
    <property type="term" value="F:translation elongation factor activity"/>
    <property type="evidence" value="ECO:0007669"/>
    <property type="project" value="InterPro"/>
</dbReference>
<name>A0A2K3N1L4_TRIPR</name>
<evidence type="ECO:0000256" key="1">
    <source>
        <dbReference type="SAM" id="MobiDB-lite"/>
    </source>
</evidence>
<protein>
    <submittedName>
        <fullName evidence="2">Arginine-tRNA ligase cytoplasmic-like</fullName>
    </submittedName>
</protein>
<dbReference type="GO" id="GO:0016874">
    <property type="term" value="F:ligase activity"/>
    <property type="evidence" value="ECO:0007669"/>
    <property type="project" value="UniProtKB-KW"/>
</dbReference>
<dbReference type="SUPFAM" id="SSF50104">
    <property type="entry name" value="Translation proteins SH3-like domain"/>
    <property type="match status" value="1"/>
</dbReference>
<feature type="compositionally biased region" description="Basic and acidic residues" evidence="1">
    <location>
        <begin position="1"/>
        <end position="17"/>
    </location>
</feature>
<feature type="compositionally biased region" description="Gly residues" evidence="1">
    <location>
        <begin position="18"/>
        <end position="30"/>
    </location>
</feature>
<evidence type="ECO:0000313" key="3">
    <source>
        <dbReference type="Proteomes" id="UP000236291"/>
    </source>
</evidence>
<dbReference type="InterPro" id="IPR001884">
    <property type="entry name" value="IF5A-like"/>
</dbReference>
<feature type="region of interest" description="Disordered" evidence="1">
    <location>
        <begin position="1"/>
        <end position="30"/>
    </location>
</feature>
<sequence length="228" mass="25273">MESEKTRERKRLAEEGVVRGGSPAGDGGGGNLSFSSSIQLLQSPYTIIAVLKAPPPDEIVKLGSCRFKQSTSSFRWSSSWSIYTGEEERVLTERVVVAVRGHTAVLGDGENGVYKCCFVGIHIFTGQKHEDIVPYSHNCHVPHINSTHNLLNMSSNAMSLFAKIKGKQDEFKSPRHYEKPSSIRNDRIMLCAGPEFVNIVLSKKWIAQSLQKMLTDGIDSWAPRLPIT</sequence>
<reference evidence="2 3" key="2">
    <citation type="journal article" date="2017" name="Front. Plant Sci.">
        <title>Gene Classification and Mining of Molecular Markers Useful in Red Clover (Trifolium pratense) Breeding.</title>
        <authorList>
            <person name="Istvanek J."/>
            <person name="Dluhosova J."/>
            <person name="Dluhos P."/>
            <person name="Patkova L."/>
            <person name="Nedelnik J."/>
            <person name="Repkova J."/>
        </authorList>
    </citation>
    <scope>NUCLEOTIDE SEQUENCE [LARGE SCALE GENOMIC DNA]</scope>
    <source>
        <strain evidence="3">cv. Tatra</strain>
        <tissue evidence="2">Young leaves</tissue>
    </source>
</reference>
<dbReference type="Proteomes" id="UP000236291">
    <property type="component" value="Unassembled WGS sequence"/>
</dbReference>
<dbReference type="EMBL" id="ASHM01014966">
    <property type="protein sequence ID" value="PNX96879.1"/>
    <property type="molecule type" value="Genomic_DNA"/>
</dbReference>
<dbReference type="GO" id="GO:0045901">
    <property type="term" value="P:positive regulation of translational elongation"/>
    <property type="evidence" value="ECO:0007669"/>
    <property type="project" value="InterPro"/>
</dbReference>
<dbReference type="STRING" id="57577.A0A2K3N1L4"/>
<accession>A0A2K3N1L4</accession>
<keyword evidence="2" id="KW-0436">Ligase</keyword>
<dbReference type="GO" id="GO:0003723">
    <property type="term" value="F:RNA binding"/>
    <property type="evidence" value="ECO:0007669"/>
    <property type="project" value="InterPro"/>
</dbReference>
<dbReference type="InterPro" id="IPR008991">
    <property type="entry name" value="Translation_prot_SH3-like_sf"/>
</dbReference>
<dbReference type="InterPro" id="IPR014722">
    <property type="entry name" value="Rib_uL2_dom2"/>
</dbReference>
<evidence type="ECO:0000313" key="2">
    <source>
        <dbReference type="EMBL" id="PNX96879.1"/>
    </source>
</evidence>
<dbReference type="AlphaFoldDB" id="A0A2K3N1L4"/>
<gene>
    <name evidence="2" type="ORF">L195_g020096</name>
</gene>
<reference evidence="2 3" key="1">
    <citation type="journal article" date="2014" name="Am. J. Bot.">
        <title>Genome assembly and annotation for red clover (Trifolium pratense; Fabaceae).</title>
        <authorList>
            <person name="Istvanek J."/>
            <person name="Jaros M."/>
            <person name="Krenek A."/>
            <person name="Repkova J."/>
        </authorList>
    </citation>
    <scope>NUCLEOTIDE SEQUENCE [LARGE SCALE GENOMIC DNA]</scope>
    <source>
        <strain evidence="3">cv. Tatra</strain>
        <tissue evidence="2">Young leaves</tissue>
    </source>
</reference>
<dbReference type="Gene3D" id="2.30.30.30">
    <property type="match status" value="1"/>
</dbReference>
<proteinExistence type="predicted"/>
<comment type="caution">
    <text evidence="2">The sequence shown here is derived from an EMBL/GenBank/DDBJ whole genome shotgun (WGS) entry which is preliminary data.</text>
</comment>
<dbReference type="GO" id="GO:0043022">
    <property type="term" value="F:ribosome binding"/>
    <property type="evidence" value="ECO:0007669"/>
    <property type="project" value="InterPro"/>
</dbReference>
<organism evidence="2 3">
    <name type="scientific">Trifolium pratense</name>
    <name type="common">Red clover</name>
    <dbReference type="NCBI Taxonomy" id="57577"/>
    <lineage>
        <taxon>Eukaryota</taxon>
        <taxon>Viridiplantae</taxon>
        <taxon>Streptophyta</taxon>
        <taxon>Embryophyta</taxon>
        <taxon>Tracheophyta</taxon>
        <taxon>Spermatophyta</taxon>
        <taxon>Magnoliopsida</taxon>
        <taxon>eudicotyledons</taxon>
        <taxon>Gunneridae</taxon>
        <taxon>Pentapetalae</taxon>
        <taxon>rosids</taxon>
        <taxon>fabids</taxon>
        <taxon>Fabales</taxon>
        <taxon>Fabaceae</taxon>
        <taxon>Papilionoideae</taxon>
        <taxon>50 kb inversion clade</taxon>
        <taxon>NPAAA clade</taxon>
        <taxon>Hologalegina</taxon>
        <taxon>IRL clade</taxon>
        <taxon>Trifolieae</taxon>
        <taxon>Trifolium</taxon>
    </lineage>
</organism>